<dbReference type="EMBL" id="LMTZ01000117">
    <property type="protein sequence ID" value="KST64830.1"/>
    <property type="molecule type" value="Genomic_DNA"/>
</dbReference>
<keyword evidence="3" id="KW-1185">Reference proteome</keyword>
<dbReference type="EMBL" id="LMTZ01000162">
    <property type="protein sequence ID" value="KST62200.1"/>
    <property type="molecule type" value="Genomic_DNA"/>
</dbReference>
<dbReference type="AlphaFoldDB" id="A0A0V7ZK14"/>
<evidence type="ECO:0000313" key="2">
    <source>
        <dbReference type="EMBL" id="KST64830.1"/>
    </source>
</evidence>
<organism evidence="2 3">
    <name type="scientific">Mastigocoleus testarum BC008</name>
    <dbReference type="NCBI Taxonomy" id="371196"/>
    <lineage>
        <taxon>Bacteria</taxon>
        <taxon>Bacillati</taxon>
        <taxon>Cyanobacteriota</taxon>
        <taxon>Cyanophyceae</taxon>
        <taxon>Nostocales</taxon>
        <taxon>Hapalosiphonaceae</taxon>
        <taxon>Mastigocoleus</taxon>
    </lineage>
</organism>
<evidence type="ECO:0000313" key="3">
    <source>
        <dbReference type="Proteomes" id="UP000053372"/>
    </source>
</evidence>
<dbReference type="OrthoDB" id="2480932at2"/>
<proteinExistence type="predicted"/>
<evidence type="ECO:0000313" key="1">
    <source>
        <dbReference type="EMBL" id="KST62200.1"/>
    </source>
</evidence>
<reference evidence="2 3" key="1">
    <citation type="journal article" date="2015" name="Genome Announc.">
        <title>Draft Genome of the Euendolithic (true boring) Cyanobacterium Mastigocoleus testarum strain BC008.</title>
        <authorList>
            <person name="Guida B.S."/>
            <person name="Garcia-Pichel F."/>
        </authorList>
    </citation>
    <scope>NUCLEOTIDE SEQUENCE [LARGE SCALE GENOMIC DNA]</scope>
    <source>
        <strain evidence="2 3">BC008</strain>
    </source>
</reference>
<protein>
    <submittedName>
        <fullName evidence="2">Uncharacterized protein</fullName>
    </submittedName>
</protein>
<accession>A0A0V7ZK14</accession>
<dbReference type="RefSeq" id="WP_027841924.1">
    <property type="nucleotide sequence ID" value="NZ_LMTZ01000117.1"/>
</dbReference>
<comment type="caution">
    <text evidence="2">The sequence shown here is derived from an EMBL/GenBank/DDBJ whole genome shotgun (WGS) entry which is preliminary data.</text>
</comment>
<sequence>MKRTQPYIPKAGKLALQIQQLRSFGLSNFDFSQRIASKYSGLKLGKFPLVTLILLHKASSESNIFNVNQFLKKEVIHSLHSTTQLELKLNFLFFWNTAVQKTLRRESNNQPQNLQKELLTFSKSSSILITKASQLQNHQQTSMGLKLQQRWLNQNILLLRLQNLKTIPLSFLPERQFRSDSRTKLVIQELPREKVIRIIGTEVSELAQRTVGVDSTATGIDLPQENSNLKPLEISNEQLSSIIDDSLDSNTEFSSDFSKDDSILITRTSQLKSNQPLNMGLKLQQQWLNQNVLLLRLSQNFKTIPLSFPERQVGKNWRSQLIIDDNSLGSNTEFVRDLVVESPYKFLRKPFHTTLQQRLQNKKDKNHESFRVQKLGRKFVSQVVFSLPHFFTFLLPRNLPLVSSKISTLDILTFLSPKQKFKLLPNNPIQLALSNLYPNQSVSSGFDSELVNLIFKQNEKEVVNLSDRNLLDENINKSWFPDFQTRLKKTQTSLLIYSVNMSQTISTFERRFNFIHKQQNNEKKSTLDLRKKDLRKTVIDLHDDFQPHHIRTKRLKQIPTNKLGSTYEGLIFQNTVANKQSEQKDSKFSKTSAMEFAQSKAMTTPVSSNQENQVVRKNAWEQHKKTDFDLSNIDVNGLADRVFQVIERKLKIERQRRGLL</sequence>
<dbReference type="Proteomes" id="UP000053372">
    <property type="component" value="Unassembled WGS sequence"/>
</dbReference>
<gene>
    <name evidence="2" type="ORF">BC008_18620</name>
    <name evidence="1" type="ORF">BC008_37790</name>
</gene>
<name>A0A0V7ZK14_9CYAN</name>